<feature type="transmembrane region" description="Helical" evidence="5">
    <location>
        <begin position="279"/>
        <end position="300"/>
    </location>
</feature>
<dbReference type="Gene3D" id="1.20.1250.20">
    <property type="entry name" value="MFS general substrate transporter like domains"/>
    <property type="match status" value="1"/>
</dbReference>
<evidence type="ECO:0000256" key="5">
    <source>
        <dbReference type="SAM" id="Phobius"/>
    </source>
</evidence>
<feature type="transmembrane region" description="Helical" evidence="5">
    <location>
        <begin position="488"/>
        <end position="509"/>
    </location>
</feature>
<dbReference type="OrthoDB" id="6884957at2759"/>
<name>A0A0C9RCA4_9HYME</name>
<evidence type="ECO:0000256" key="3">
    <source>
        <dbReference type="ARBA" id="ARBA00022989"/>
    </source>
</evidence>
<dbReference type="PANTHER" id="PTHR24064">
    <property type="entry name" value="SOLUTE CARRIER FAMILY 22 MEMBER"/>
    <property type="match status" value="1"/>
</dbReference>
<dbReference type="KEGG" id="fas:105268177"/>
<keyword evidence="8" id="KW-1185">Reference proteome</keyword>
<feature type="transmembrane region" description="Helical" evidence="5">
    <location>
        <begin position="167"/>
        <end position="186"/>
    </location>
</feature>
<feature type="transmembrane region" description="Helical" evidence="5">
    <location>
        <begin position="370"/>
        <end position="390"/>
    </location>
</feature>
<protein>
    <submittedName>
        <fullName evidence="7">Orct_15 protein</fullName>
    </submittedName>
    <submittedName>
        <fullName evidence="9">Organic cation transporter protein</fullName>
    </submittedName>
</protein>
<reference evidence="7" key="1">
    <citation type="submission" date="2015-01" db="EMBL/GenBank/DDBJ databases">
        <title>Transcriptome Assembly of Fopius arisanus.</title>
        <authorList>
            <person name="Geib S."/>
        </authorList>
    </citation>
    <scope>NUCLEOTIDE SEQUENCE</scope>
</reference>
<feature type="transmembrane region" description="Helical" evidence="5">
    <location>
        <begin position="402"/>
        <end position="421"/>
    </location>
</feature>
<dbReference type="AlphaFoldDB" id="A0A0C9RCA4"/>
<keyword evidence="2 5" id="KW-0812">Transmembrane</keyword>
<evidence type="ECO:0000313" key="7">
    <source>
        <dbReference type="EMBL" id="JAG83976.1"/>
    </source>
</evidence>
<keyword evidence="4 5" id="KW-0472">Membrane</keyword>
<feature type="domain" description="Major facilitator superfamily (MFS) profile" evidence="6">
    <location>
        <begin position="110"/>
        <end position="539"/>
    </location>
</feature>
<comment type="subcellular location">
    <subcellularLocation>
        <location evidence="1">Membrane</location>
        <topology evidence="1">Multi-pass membrane protein</topology>
    </subcellularLocation>
</comment>
<dbReference type="RefSeq" id="XP_011305804.1">
    <property type="nucleotide sequence ID" value="XM_011307502.1"/>
</dbReference>
<evidence type="ECO:0000313" key="8">
    <source>
        <dbReference type="Proteomes" id="UP000694866"/>
    </source>
</evidence>
<evidence type="ECO:0000256" key="4">
    <source>
        <dbReference type="ARBA" id="ARBA00023136"/>
    </source>
</evidence>
<dbReference type="InterPro" id="IPR005829">
    <property type="entry name" value="Sugar_transporter_CS"/>
</dbReference>
<dbReference type="PROSITE" id="PS50850">
    <property type="entry name" value="MFS"/>
    <property type="match status" value="1"/>
</dbReference>
<evidence type="ECO:0000313" key="9">
    <source>
        <dbReference type="RefSeq" id="XP_011305804.1"/>
    </source>
</evidence>
<feature type="transmembrane region" description="Helical" evidence="5">
    <location>
        <begin position="252"/>
        <end position="273"/>
    </location>
</feature>
<evidence type="ECO:0000259" key="6">
    <source>
        <dbReference type="PROSITE" id="PS50850"/>
    </source>
</evidence>
<feature type="transmembrane region" description="Helical" evidence="5">
    <location>
        <begin position="428"/>
        <end position="446"/>
    </location>
</feature>
<dbReference type="Pfam" id="PF00083">
    <property type="entry name" value="Sugar_tr"/>
    <property type="match status" value="1"/>
</dbReference>
<reference evidence="9" key="2">
    <citation type="submission" date="2025-04" db="UniProtKB">
        <authorList>
            <consortium name="RefSeq"/>
        </authorList>
    </citation>
    <scope>IDENTIFICATION</scope>
    <source>
        <strain evidence="9">USDA-PBARC FA_bdor</strain>
        <tissue evidence="9">Whole organism</tissue>
    </source>
</reference>
<dbReference type="GO" id="GO:0016020">
    <property type="term" value="C:membrane"/>
    <property type="evidence" value="ECO:0007669"/>
    <property type="project" value="UniProtKB-SubCell"/>
</dbReference>
<sequence>MTVAVESSKAEEGEGKMRIETFDDILPHVGEAGLYQLILFLILLPFTFVYAFLYFTQFFLTLIPNEHWCTVPELDGWNLTDSEKIALSIPLANSIERQAEGATEFSRCQMYDVNFTEVMLSGIKVPDPSWGVRPCANGWSFNFSAIPYASIAAELEWVCDKTYLSSAAQSAFFVGSIIGGFIFGYIADHYGRIPALVSCNAVGFFASVATAFCNSFWTFCLARLIVGTSFDNCFNILFIITIEYVGPKYRTLVANMSFGIYFAIAASALPWVAYWIADWRILSVVTAAPLVVAFFGPWIAPESARWYLMAGKTDKAIEMLKKFAKVNGKTVKPEIYEEFERSCKEMIDKDKKLNKYTVLDLFRMPRLARITIVLVIYWLLIILVFDGHVWNMKLLHPDVFTSFSLAALTELPAALLLAIFLDKWGRRWMGFASMLMCGVFSWIALATPEGTVTVAMAILARLGVNVAANIGFQYAAEMLPTVVRAQGVSLIHIIGYFAHIIGPYIIYLADVRKELPLISLGLVSMVVAFLTLTLPETLDQDLPETLQEGNDFGKEQNFWWIPCRSSSHEKRKKYRKKIAAVNAGFNPGSLTKIDSTRL</sequence>
<proteinExistence type="predicted"/>
<accession>A0A0C9RCA4</accession>
<dbReference type="InterPro" id="IPR005828">
    <property type="entry name" value="MFS_sugar_transport-like"/>
</dbReference>
<accession>A0A9R1U2F6</accession>
<dbReference type="GeneID" id="105268177"/>
<evidence type="ECO:0000256" key="1">
    <source>
        <dbReference type="ARBA" id="ARBA00004141"/>
    </source>
</evidence>
<dbReference type="GO" id="GO:0022857">
    <property type="term" value="F:transmembrane transporter activity"/>
    <property type="evidence" value="ECO:0007669"/>
    <property type="project" value="InterPro"/>
</dbReference>
<dbReference type="SUPFAM" id="SSF103473">
    <property type="entry name" value="MFS general substrate transporter"/>
    <property type="match status" value="1"/>
</dbReference>
<gene>
    <name evidence="7" type="primary">Orct_15</name>
    <name evidence="9" type="synonym">LOC105268177</name>
    <name evidence="7" type="ORF">g.51550</name>
</gene>
<evidence type="ECO:0000256" key="2">
    <source>
        <dbReference type="ARBA" id="ARBA00022692"/>
    </source>
</evidence>
<dbReference type="InterPro" id="IPR036259">
    <property type="entry name" value="MFS_trans_sf"/>
</dbReference>
<dbReference type="InterPro" id="IPR020846">
    <property type="entry name" value="MFS_dom"/>
</dbReference>
<organism evidence="7">
    <name type="scientific">Fopius arisanus</name>
    <dbReference type="NCBI Taxonomy" id="64838"/>
    <lineage>
        <taxon>Eukaryota</taxon>
        <taxon>Metazoa</taxon>
        <taxon>Ecdysozoa</taxon>
        <taxon>Arthropoda</taxon>
        <taxon>Hexapoda</taxon>
        <taxon>Insecta</taxon>
        <taxon>Pterygota</taxon>
        <taxon>Neoptera</taxon>
        <taxon>Endopterygota</taxon>
        <taxon>Hymenoptera</taxon>
        <taxon>Apocrita</taxon>
        <taxon>Ichneumonoidea</taxon>
        <taxon>Braconidae</taxon>
        <taxon>Opiinae</taxon>
        <taxon>Fopius</taxon>
    </lineage>
</organism>
<keyword evidence="3 5" id="KW-1133">Transmembrane helix</keyword>
<feature type="transmembrane region" description="Helical" evidence="5">
    <location>
        <begin position="515"/>
        <end position="534"/>
    </location>
</feature>
<dbReference type="EMBL" id="GBYB01014209">
    <property type="protein sequence ID" value="JAG83976.1"/>
    <property type="molecule type" value="Transcribed_RNA"/>
</dbReference>
<dbReference type="PROSITE" id="PS00216">
    <property type="entry name" value="SUGAR_TRANSPORT_1"/>
    <property type="match status" value="1"/>
</dbReference>
<feature type="transmembrane region" description="Helical" evidence="5">
    <location>
        <begin position="34"/>
        <end position="55"/>
    </location>
</feature>
<dbReference type="Proteomes" id="UP000694866">
    <property type="component" value="Unplaced"/>
</dbReference>